<dbReference type="Proteomes" id="UP001148018">
    <property type="component" value="Unassembled WGS sequence"/>
</dbReference>
<evidence type="ECO:0000256" key="12">
    <source>
        <dbReference type="ARBA" id="ARBA00023002"/>
    </source>
</evidence>
<dbReference type="Gene3D" id="1.10.510.10">
    <property type="entry name" value="Transferase(Phosphotransferase) domain 1"/>
    <property type="match status" value="1"/>
</dbReference>
<dbReference type="Pfam" id="PF10393">
    <property type="entry name" value="Matrilin_ccoil"/>
    <property type="match status" value="1"/>
</dbReference>
<dbReference type="Pfam" id="PF07714">
    <property type="entry name" value="PK_Tyr_Ser-Thr"/>
    <property type="match status" value="1"/>
</dbReference>
<evidence type="ECO:0000256" key="2">
    <source>
        <dbReference type="ARBA" id="ARBA00004496"/>
    </source>
</evidence>
<dbReference type="InterPro" id="IPR000719">
    <property type="entry name" value="Prot_kinase_dom"/>
</dbReference>
<dbReference type="GO" id="GO:0005576">
    <property type="term" value="C:extracellular region"/>
    <property type="evidence" value="ECO:0007669"/>
    <property type="project" value="UniProtKB-SubCell"/>
</dbReference>
<dbReference type="InterPro" id="IPR001245">
    <property type="entry name" value="Ser-Thr/Tyr_kinase_cat_dom"/>
</dbReference>
<dbReference type="GO" id="GO:0005737">
    <property type="term" value="C:cytoplasm"/>
    <property type="evidence" value="ECO:0007669"/>
    <property type="project" value="UniProtKB-SubCell"/>
</dbReference>
<dbReference type="InterPro" id="IPR036028">
    <property type="entry name" value="SH3-like_dom_sf"/>
</dbReference>
<evidence type="ECO:0000256" key="9">
    <source>
        <dbReference type="ARBA" id="ARBA00022741"/>
    </source>
</evidence>
<dbReference type="Pfam" id="PF00018">
    <property type="entry name" value="SH3_1"/>
    <property type="match status" value="1"/>
</dbReference>
<dbReference type="GO" id="GO:1901031">
    <property type="term" value="P:regulation of response to reactive oxygen species"/>
    <property type="evidence" value="ECO:0007669"/>
    <property type="project" value="InterPro"/>
</dbReference>
<dbReference type="GO" id="GO:0070728">
    <property type="term" value="F:L-leucine binding"/>
    <property type="evidence" value="ECO:0007669"/>
    <property type="project" value="TreeGrafter"/>
</dbReference>
<evidence type="ECO:0000256" key="5">
    <source>
        <dbReference type="ARBA" id="ARBA00022443"/>
    </source>
</evidence>
<evidence type="ECO:0000313" key="25">
    <source>
        <dbReference type="EMBL" id="KAJ3609334.1"/>
    </source>
</evidence>
<evidence type="ECO:0000256" key="3">
    <source>
        <dbReference type="ARBA" id="ARBA00004613"/>
    </source>
</evidence>
<evidence type="ECO:0000256" key="14">
    <source>
        <dbReference type="ARBA" id="ARBA00023137"/>
    </source>
</evidence>
<proteinExistence type="inferred from homology"/>
<dbReference type="EC" id="2.7.10.2" evidence="20"/>
<keyword evidence="12" id="KW-0560">Oxidoreductase</keyword>
<evidence type="ECO:0000256" key="10">
    <source>
        <dbReference type="ARBA" id="ARBA00022777"/>
    </source>
</evidence>
<comment type="caution">
    <text evidence="25">The sequence shown here is derived from an EMBL/GenBank/DDBJ whole genome shotgun (WGS) entry which is preliminary data.</text>
</comment>
<evidence type="ECO:0000256" key="11">
    <source>
        <dbReference type="ARBA" id="ARBA00022840"/>
    </source>
</evidence>
<dbReference type="PROSITE" id="PS50001">
    <property type="entry name" value="SH2"/>
    <property type="match status" value="1"/>
</dbReference>
<feature type="domain" description="Protein kinase" evidence="24">
    <location>
        <begin position="870"/>
        <end position="1135"/>
    </location>
</feature>
<evidence type="ECO:0000313" key="26">
    <source>
        <dbReference type="Proteomes" id="UP001148018"/>
    </source>
</evidence>
<dbReference type="SMART" id="SM00219">
    <property type="entry name" value="TyrKc"/>
    <property type="match status" value="1"/>
</dbReference>
<dbReference type="SUPFAM" id="SSF55550">
    <property type="entry name" value="SH2 domain"/>
    <property type="match status" value="1"/>
</dbReference>
<evidence type="ECO:0000259" key="24">
    <source>
        <dbReference type="PROSITE" id="PS50011"/>
    </source>
</evidence>
<dbReference type="InterPro" id="IPR029032">
    <property type="entry name" value="AhpD-like"/>
</dbReference>
<dbReference type="OrthoDB" id="337464at2759"/>
<dbReference type="GO" id="GO:0012505">
    <property type="term" value="C:endomembrane system"/>
    <property type="evidence" value="ECO:0007669"/>
    <property type="project" value="UniProtKB-SubCell"/>
</dbReference>
<evidence type="ECO:0000256" key="6">
    <source>
        <dbReference type="ARBA" id="ARBA00022490"/>
    </source>
</evidence>
<dbReference type="SMART" id="SM00326">
    <property type="entry name" value="SH3"/>
    <property type="match status" value="1"/>
</dbReference>
<feature type="compositionally biased region" description="Low complexity" evidence="21">
    <location>
        <begin position="123"/>
        <end position="135"/>
    </location>
</feature>
<dbReference type="Gene3D" id="3.30.200.20">
    <property type="entry name" value="Phosphorylase Kinase, domain 1"/>
    <property type="match status" value="1"/>
</dbReference>
<evidence type="ECO:0000259" key="22">
    <source>
        <dbReference type="PROSITE" id="PS50001"/>
    </source>
</evidence>
<evidence type="ECO:0000256" key="8">
    <source>
        <dbReference type="ARBA" id="ARBA00022679"/>
    </source>
</evidence>
<dbReference type="SUPFAM" id="SSF58002">
    <property type="entry name" value="Chicken cartilage matrix protein"/>
    <property type="match status" value="1"/>
</dbReference>
<keyword evidence="26" id="KW-1185">Reference proteome</keyword>
<dbReference type="InterPro" id="IPR000980">
    <property type="entry name" value="SH2"/>
</dbReference>
<comment type="subcellular location">
    <subcellularLocation>
        <location evidence="2">Cytoplasm</location>
    </subcellularLocation>
    <subcellularLocation>
        <location evidence="1">Endomembrane system</location>
    </subcellularLocation>
    <subcellularLocation>
        <location evidence="3">Secreted</location>
    </subcellularLocation>
</comment>
<dbReference type="Pfam" id="PF04636">
    <property type="entry name" value="PA26"/>
    <property type="match status" value="1"/>
</dbReference>
<dbReference type="InterPro" id="IPR020635">
    <property type="entry name" value="Tyr_kinase_cat_dom"/>
</dbReference>
<comment type="similarity">
    <text evidence="20">Belongs to the protein kinase superfamily. Tyr protein kinase family.</text>
</comment>
<dbReference type="PROSITE" id="PS50002">
    <property type="entry name" value="SH3"/>
    <property type="match status" value="1"/>
</dbReference>
<dbReference type="InterPro" id="IPR019466">
    <property type="entry name" value="Matrilin_CC_trimer"/>
</dbReference>
<dbReference type="PRINTS" id="PR00401">
    <property type="entry name" value="SH2DOMAIN"/>
</dbReference>
<evidence type="ECO:0000256" key="21">
    <source>
        <dbReference type="SAM" id="MobiDB-lite"/>
    </source>
</evidence>
<dbReference type="GO" id="GO:0004715">
    <property type="term" value="F:non-membrane spanning protein tyrosine kinase activity"/>
    <property type="evidence" value="ECO:0007669"/>
    <property type="project" value="UniProtKB-EC"/>
</dbReference>
<organism evidence="25 26">
    <name type="scientific">Muraenolepis orangiensis</name>
    <name type="common">Patagonian moray cod</name>
    <dbReference type="NCBI Taxonomy" id="630683"/>
    <lineage>
        <taxon>Eukaryota</taxon>
        <taxon>Metazoa</taxon>
        <taxon>Chordata</taxon>
        <taxon>Craniata</taxon>
        <taxon>Vertebrata</taxon>
        <taxon>Euteleostomi</taxon>
        <taxon>Actinopterygii</taxon>
        <taxon>Neopterygii</taxon>
        <taxon>Teleostei</taxon>
        <taxon>Neoteleostei</taxon>
        <taxon>Acanthomorphata</taxon>
        <taxon>Zeiogadaria</taxon>
        <taxon>Gadariae</taxon>
        <taxon>Gadiformes</taxon>
        <taxon>Muraenolepidoidei</taxon>
        <taxon>Muraenolepididae</taxon>
        <taxon>Muraenolepis</taxon>
    </lineage>
</organism>
<dbReference type="Gene3D" id="1.20.1290.10">
    <property type="entry name" value="AhpD-like"/>
    <property type="match status" value="1"/>
</dbReference>
<dbReference type="GO" id="GO:1990253">
    <property type="term" value="P:cellular response to leucine starvation"/>
    <property type="evidence" value="ECO:0007669"/>
    <property type="project" value="TreeGrafter"/>
</dbReference>
<accession>A0A9Q0ELA8</accession>
<evidence type="ECO:0000256" key="13">
    <source>
        <dbReference type="ARBA" id="ARBA00023136"/>
    </source>
</evidence>
<dbReference type="SMART" id="SM00252">
    <property type="entry name" value="SH2"/>
    <property type="match status" value="1"/>
</dbReference>
<dbReference type="PANTHER" id="PTHR12474">
    <property type="entry name" value="P53 REGULATED PA26 NUCLEAR PROTEIN SESTRIN"/>
    <property type="match status" value="1"/>
</dbReference>
<keyword evidence="11 20" id="KW-0067">ATP-binding</keyword>
<evidence type="ECO:0000256" key="7">
    <source>
        <dbReference type="ARBA" id="ARBA00022525"/>
    </source>
</evidence>
<evidence type="ECO:0000256" key="1">
    <source>
        <dbReference type="ARBA" id="ARBA00004308"/>
    </source>
</evidence>
<evidence type="ECO:0000256" key="20">
    <source>
        <dbReference type="RuleBase" id="RU362096"/>
    </source>
</evidence>
<dbReference type="PROSITE" id="PS50011">
    <property type="entry name" value="PROTEIN_KINASE_DOM"/>
    <property type="match status" value="1"/>
</dbReference>
<dbReference type="GO" id="GO:0071233">
    <property type="term" value="P:cellular response to L-leucine"/>
    <property type="evidence" value="ECO:0007669"/>
    <property type="project" value="TreeGrafter"/>
</dbReference>
<dbReference type="GO" id="GO:0048468">
    <property type="term" value="P:cell development"/>
    <property type="evidence" value="ECO:0007669"/>
    <property type="project" value="UniProtKB-ARBA"/>
</dbReference>
<evidence type="ECO:0000256" key="18">
    <source>
        <dbReference type="PROSITE-ProRule" id="PRU00191"/>
    </source>
</evidence>
<evidence type="ECO:0000256" key="15">
    <source>
        <dbReference type="ARBA" id="ARBA00023288"/>
    </source>
</evidence>
<dbReference type="FunFam" id="3.30.505.10:FF:000001">
    <property type="entry name" value="Tyrosine-protein kinase"/>
    <property type="match status" value="1"/>
</dbReference>
<evidence type="ECO:0000256" key="17">
    <source>
        <dbReference type="ARBA" id="ARBA00051245"/>
    </source>
</evidence>
<feature type="domain" description="SH3" evidence="23">
    <location>
        <begin position="681"/>
        <end position="742"/>
    </location>
</feature>
<keyword evidence="13" id="KW-0472">Membrane</keyword>
<dbReference type="InterPro" id="IPR011009">
    <property type="entry name" value="Kinase-like_dom_sf"/>
</dbReference>
<sequence length="1140" mass="128634">DELKEISSEPTAEHYFYTADFKAMTHIAKKLQINICQEEDPCECDSLVKFQKKNQNRTGDQRTLKAFMPVGRIDDQRLVAANGLGTGELAGVPGSQKKKEEENRNMATTGSGLCRPNPPPPSSGSGRRSRLNPSESEPEEDPGPSPKTFARLCSRDEGDRAAALEELTRAVLTRLGGGPDRPGSSERLGRPTLLRLLLLSRSCPLVEVRDTADKLLRSAQERGVEVPQALTSGSSSFFPAQEMGEEGTRQEVLLEAFFSLGRLDNITMAMAQHPAYLSCFLRTQHALLDLDGPLPNLWRHYIVIMAAARHQCSYLVQQHSAVYLEAGGDESWLGGLQHIPAKLRSLQGLNKLLAHRPWLITQQHIQELVCPGAESRWSLAELIHAVILMAHAHSLSSFVWGCGVNPEPDHTGGHAFSPPSPNHLPRSPHSPAHEDARQESADGVMEVAVLMKRMAELQEQEEEFTQEEMVTRFERERSESIPTAVVRGAPPEVVRLVEDPEFTYEDFAPRGEQAPPTMRAQDYSWEDHGYSLVNRLLPDMGQLLDEKFQVVSNLTYHRMAMHEGVDTCTLRKALWNYIHCLYGIRYDDYDYGDVNVLLERSLKVFVKTVACHPERTTARIYHAFWRHFQHSEKLVSPSTQLVSPSTQLVSPSTYMSYVSDSIPTIPDFNKPFPSTVNPPIRPTGTPSTLYDYDARTEDDLTFQKGEKFHIINNTEGDWWEARSLDTGLSGYIPSNYVAPRDSIQAEEWYFGKMGRKDAERQLLGQGNQRGTFLIRESETTMGAFSLSIRDWDDNKGDHVKHYKIRKLDNGGYYITTRSQFDTVHELVDHYTERAAGLCCRLIGSCRRGMPKLADLSVKTKDVWEIPRESLQLLKKLGNGQFGEVWMDCHDGLCWFLTHPCPNSTPLTLGLGRDAWEVGRTTLTLNMKLGQGCFGDVWKAQIMKRLRHDKLVQLYAVVSEEPIYIITEFMSQGSLLDFLKDGEGQSLKLPQLIASGMAYIERMNYIHRDLRAANILVGENLVCKIADFGLARLIEDNEYTARQGAKFPIKWTAPRGGASDVWSFGILLTELITKGRVPYPGMNNREVLEQVERGYRMPCAPGCPASLHELMVQCWRREADERHTFEYLQSFLEDYFTATEP</sequence>
<dbReference type="InterPro" id="IPR008266">
    <property type="entry name" value="Tyr_kinase_AS"/>
</dbReference>
<dbReference type="PROSITE" id="PS00109">
    <property type="entry name" value="PROTEIN_KINASE_TYR"/>
    <property type="match status" value="1"/>
</dbReference>
<dbReference type="InterPro" id="IPR036860">
    <property type="entry name" value="SH2_dom_sf"/>
</dbReference>
<dbReference type="EMBL" id="JANIIK010000039">
    <property type="protein sequence ID" value="KAJ3609334.1"/>
    <property type="molecule type" value="Genomic_DNA"/>
</dbReference>
<dbReference type="PRINTS" id="PR00109">
    <property type="entry name" value="TYRKINASE"/>
</dbReference>
<dbReference type="InterPro" id="IPR001452">
    <property type="entry name" value="SH3_domain"/>
</dbReference>
<gene>
    <name evidence="25" type="ORF">NHX12_023857</name>
</gene>
<comment type="catalytic activity">
    <reaction evidence="16">
        <text>a hydroperoxide + L-cysteinyl-[protein] = S-hydroxy-L-cysteinyl-[protein] + an alcohol</text>
        <dbReference type="Rhea" id="RHEA:67124"/>
        <dbReference type="Rhea" id="RHEA-COMP:10131"/>
        <dbReference type="Rhea" id="RHEA-COMP:17193"/>
        <dbReference type="ChEBI" id="CHEBI:29950"/>
        <dbReference type="ChEBI" id="CHEBI:30879"/>
        <dbReference type="ChEBI" id="CHEBI:35924"/>
        <dbReference type="ChEBI" id="CHEBI:61973"/>
    </reaction>
    <physiologicalReaction direction="left-to-right" evidence="16">
        <dbReference type="Rhea" id="RHEA:67125"/>
    </physiologicalReaction>
</comment>
<dbReference type="SUPFAM" id="SSF56112">
    <property type="entry name" value="Protein kinase-like (PK-like)"/>
    <property type="match status" value="1"/>
</dbReference>
<evidence type="ECO:0000256" key="16">
    <source>
        <dbReference type="ARBA" id="ARBA00049242"/>
    </source>
</evidence>
<dbReference type="Pfam" id="PF00017">
    <property type="entry name" value="SH2"/>
    <property type="match status" value="1"/>
</dbReference>
<feature type="non-terminal residue" evidence="25">
    <location>
        <position position="1"/>
    </location>
</feature>
<keyword evidence="14 20" id="KW-0829">Tyrosine-protein kinase</keyword>
<dbReference type="Gene3D" id="2.30.30.40">
    <property type="entry name" value="SH3 Domains"/>
    <property type="match status" value="1"/>
</dbReference>
<keyword evidence="7" id="KW-0964">Secreted</keyword>
<dbReference type="GO" id="GO:0005524">
    <property type="term" value="F:ATP binding"/>
    <property type="evidence" value="ECO:0007669"/>
    <property type="project" value="UniProtKB-KW"/>
</dbReference>
<comment type="similarity">
    <text evidence="4">Belongs to the sestrin family.</text>
</comment>
<feature type="region of interest" description="Disordered" evidence="21">
    <location>
        <begin position="410"/>
        <end position="440"/>
    </location>
</feature>
<name>A0A9Q0ELA8_9TELE</name>
<evidence type="ECO:0000256" key="19">
    <source>
        <dbReference type="PROSITE-ProRule" id="PRU00192"/>
    </source>
</evidence>
<dbReference type="GO" id="GO:1904262">
    <property type="term" value="P:negative regulation of TORC1 signaling"/>
    <property type="evidence" value="ECO:0007669"/>
    <property type="project" value="TreeGrafter"/>
</dbReference>
<keyword evidence="5 19" id="KW-0728">SH3 domain</keyword>
<dbReference type="InterPro" id="IPR006730">
    <property type="entry name" value="Sestrin"/>
</dbReference>
<feature type="domain" description="SH2" evidence="22">
    <location>
        <begin position="748"/>
        <end position="845"/>
    </location>
</feature>
<feature type="compositionally biased region" description="Basic and acidic residues" evidence="21">
    <location>
        <begin position="431"/>
        <end position="440"/>
    </location>
</feature>
<keyword evidence="15" id="KW-0449">Lipoprotein</keyword>
<comment type="catalytic activity">
    <reaction evidence="17 20">
        <text>L-tyrosyl-[protein] + ATP = O-phospho-L-tyrosyl-[protein] + ADP + H(+)</text>
        <dbReference type="Rhea" id="RHEA:10596"/>
        <dbReference type="Rhea" id="RHEA-COMP:10136"/>
        <dbReference type="Rhea" id="RHEA-COMP:20101"/>
        <dbReference type="ChEBI" id="CHEBI:15378"/>
        <dbReference type="ChEBI" id="CHEBI:30616"/>
        <dbReference type="ChEBI" id="CHEBI:46858"/>
        <dbReference type="ChEBI" id="CHEBI:61978"/>
        <dbReference type="ChEBI" id="CHEBI:456216"/>
        <dbReference type="EC" id="2.7.10.2"/>
    </reaction>
</comment>
<dbReference type="InterPro" id="IPR036337">
    <property type="entry name" value="Matrilin_CC_sf"/>
</dbReference>
<dbReference type="GO" id="GO:0005634">
    <property type="term" value="C:nucleus"/>
    <property type="evidence" value="ECO:0007669"/>
    <property type="project" value="InterPro"/>
</dbReference>
<dbReference type="Gene3D" id="3.30.505.10">
    <property type="entry name" value="SH2 domain"/>
    <property type="match status" value="1"/>
</dbReference>
<dbReference type="GO" id="GO:0016239">
    <property type="term" value="P:positive regulation of macroautophagy"/>
    <property type="evidence" value="ECO:0007669"/>
    <property type="project" value="TreeGrafter"/>
</dbReference>
<dbReference type="AlphaFoldDB" id="A0A9Q0ELA8"/>
<dbReference type="GO" id="GO:0030182">
    <property type="term" value="P:neuron differentiation"/>
    <property type="evidence" value="ECO:0007669"/>
    <property type="project" value="UniProtKB-ARBA"/>
</dbReference>
<keyword evidence="6" id="KW-0963">Cytoplasm</keyword>
<keyword evidence="10 20" id="KW-0418">Kinase</keyword>
<dbReference type="PRINTS" id="PR00452">
    <property type="entry name" value="SH3DOMAIN"/>
</dbReference>
<dbReference type="SUPFAM" id="SSF69118">
    <property type="entry name" value="AhpD-like"/>
    <property type="match status" value="1"/>
</dbReference>
<dbReference type="GO" id="GO:0050793">
    <property type="term" value="P:regulation of developmental process"/>
    <property type="evidence" value="ECO:0007669"/>
    <property type="project" value="UniProtKB-ARBA"/>
</dbReference>
<feature type="non-terminal residue" evidence="25">
    <location>
        <position position="1140"/>
    </location>
</feature>
<dbReference type="FunFam" id="1.20.1290.10:FF:000001">
    <property type="entry name" value="Sestrin 1"/>
    <property type="match status" value="1"/>
</dbReference>
<dbReference type="GO" id="GO:0016684">
    <property type="term" value="F:oxidoreductase activity, acting on peroxide as acceptor"/>
    <property type="evidence" value="ECO:0007669"/>
    <property type="project" value="TreeGrafter"/>
</dbReference>
<reference evidence="25" key="1">
    <citation type="submission" date="2022-07" db="EMBL/GenBank/DDBJ databases">
        <title>Chromosome-level genome of Muraenolepis orangiensis.</title>
        <authorList>
            <person name="Kim J."/>
        </authorList>
    </citation>
    <scope>NUCLEOTIDE SEQUENCE</scope>
    <source>
        <strain evidence="25">KU_S4_2022</strain>
        <tissue evidence="25">Muscle</tissue>
    </source>
</reference>
<evidence type="ECO:0000256" key="4">
    <source>
        <dbReference type="ARBA" id="ARBA00008350"/>
    </source>
</evidence>
<evidence type="ECO:0000259" key="23">
    <source>
        <dbReference type="PROSITE" id="PS50002"/>
    </source>
</evidence>
<feature type="region of interest" description="Disordered" evidence="21">
    <location>
        <begin position="85"/>
        <end position="151"/>
    </location>
</feature>
<keyword evidence="9 20" id="KW-0547">Nucleotide-binding</keyword>
<dbReference type="PANTHER" id="PTHR12474:SF2">
    <property type="entry name" value="SESTRIN-2"/>
    <property type="match status" value="1"/>
</dbReference>
<dbReference type="SUPFAM" id="SSF50044">
    <property type="entry name" value="SH3-domain"/>
    <property type="match status" value="1"/>
</dbReference>
<dbReference type="FunFam" id="1.10.510.10:FF:001512">
    <property type="entry name" value="Receptor tyrosine-protein kinase erbB-2"/>
    <property type="match status" value="1"/>
</dbReference>
<protein>
    <recommendedName>
        <fullName evidence="20">Tyrosine-protein kinase</fullName>
        <ecNumber evidence="20">2.7.10.2</ecNumber>
    </recommendedName>
</protein>
<keyword evidence="18" id="KW-0727">SH2 domain</keyword>
<keyword evidence="8 20" id="KW-0808">Transferase</keyword>